<sequence length="464" mass="54045">MPSKAYIHFELSERRTLLRVFDIVSVLVGLYIVSTVFTFDYFKINGSNWLWTVILVVYLVLFANIFELYNLQKSSKFELIFPNVLIVSAVTVIMYLLTPFLTPVLPDNRLQIVYFFFAITFSLLIWRWSYIFFVSSPLFHKNYIIIGTPDEISLMYDVITESSNGFKIIGYYNLDPGKKLPGNFPGIKPIKNPDLIETVRGNGVSEIIIANKGKEDFSRKMFADLIQLLESGIPIREYAQVYEEFTCRVPIQYIENEFYKYIPFSRSNQNKLYLFVHRLIDILVAILGISFCLLTIPFILIGNRIANKGPLFYVQQRVGKNGFPFTIYKFRTMVVNAEKDGAKWASKNDYRITRFGSFLRKSRLDEMPQFFNILKGNMSVIGPRPERPEFVAELSKELPFYETRHVIKPGLTGWAQVSYAYGSSKKDSLKKLQYDLYYIKHRSFFLDARIIIKTLSTILFYRGQ</sequence>
<keyword evidence="6 7" id="KW-0472">Membrane</keyword>
<organism evidence="9 10">
    <name type="scientific">Leptobacterium flavescens</name>
    <dbReference type="NCBI Taxonomy" id="472055"/>
    <lineage>
        <taxon>Bacteria</taxon>
        <taxon>Pseudomonadati</taxon>
        <taxon>Bacteroidota</taxon>
        <taxon>Flavobacteriia</taxon>
        <taxon>Flavobacteriales</taxon>
        <taxon>Flavobacteriaceae</taxon>
        <taxon>Leptobacterium</taxon>
    </lineage>
</organism>
<dbReference type="GO" id="GO:0016780">
    <property type="term" value="F:phosphotransferase activity, for other substituted phosphate groups"/>
    <property type="evidence" value="ECO:0007669"/>
    <property type="project" value="TreeGrafter"/>
</dbReference>
<comment type="caution">
    <text evidence="9">The sequence shown here is derived from an EMBL/GenBank/DDBJ whole genome shotgun (WGS) entry which is preliminary data.</text>
</comment>
<feature type="domain" description="Bacterial sugar transferase" evidence="8">
    <location>
        <begin position="278"/>
        <end position="459"/>
    </location>
</feature>
<evidence type="ECO:0000256" key="7">
    <source>
        <dbReference type="SAM" id="Phobius"/>
    </source>
</evidence>
<dbReference type="EMBL" id="JAABOO010000001">
    <property type="protein sequence ID" value="NER12161.1"/>
    <property type="molecule type" value="Genomic_DNA"/>
</dbReference>
<gene>
    <name evidence="9" type="ORF">GWK08_01790</name>
</gene>
<dbReference type="PANTHER" id="PTHR30576:SF0">
    <property type="entry name" value="UNDECAPRENYL-PHOSPHATE N-ACETYLGALACTOSAMINYL 1-PHOSPHATE TRANSFERASE-RELATED"/>
    <property type="match status" value="1"/>
</dbReference>
<evidence type="ECO:0000256" key="4">
    <source>
        <dbReference type="ARBA" id="ARBA00022692"/>
    </source>
</evidence>
<dbReference type="NCBIfam" id="TIGR03025">
    <property type="entry name" value="EPS_sugtrans"/>
    <property type="match status" value="1"/>
</dbReference>
<comment type="subcellular location">
    <subcellularLocation>
        <location evidence="1">Membrane</location>
        <topology evidence="1">Multi-pass membrane protein</topology>
    </subcellularLocation>
</comment>
<evidence type="ECO:0000256" key="3">
    <source>
        <dbReference type="ARBA" id="ARBA00022679"/>
    </source>
</evidence>
<keyword evidence="4 7" id="KW-0812">Transmembrane</keyword>
<keyword evidence="3 9" id="KW-0808">Transferase</keyword>
<dbReference type="GO" id="GO:0016020">
    <property type="term" value="C:membrane"/>
    <property type="evidence" value="ECO:0007669"/>
    <property type="project" value="UniProtKB-SubCell"/>
</dbReference>
<feature type="transmembrane region" description="Helical" evidence="7">
    <location>
        <begin position="20"/>
        <end position="42"/>
    </location>
</feature>
<keyword evidence="5 7" id="KW-1133">Transmembrane helix</keyword>
<evidence type="ECO:0000259" key="8">
    <source>
        <dbReference type="Pfam" id="PF02397"/>
    </source>
</evidence>
<protein>
    <submittedName>
        <fullName evidence="9">Exopolysaccharide biosynthesis polyprenyl glycosylphosphotransferase</fullName>
    </submittedName>
</protein>
<evidence type="ECO:0000256" key="5">
    <source>
        <dbReference type="ARBA" id="ARBA00022989"/>
    </source>
</evidence>
<evidence type="ECO:0000313" key="9">
    <source>
        <dbReference type="EMBL" id="NER12161.1"/>
    </source>
</evidence>
<dbReference type="AlphaFoldDB" id="A0A6P0UFV6"/>
<evidence type="ECO:0000256" key="6">
    <source>
        <dbReference type="ARBA" id="ARBA00023136"/>
    </source>
</evidence>
<dbReference type="InterPro" id="IPR003362">
    <property type="entry name" value="Bact_transf"/>
</dbReference>
<dbReference type="RefSeq" id="WP_163605195.1">
    <property type="nucleotide sequence ID" value="NZ_JAABOO010000001.1"/>
</dbReference>
<dbReference type="InterPro" id="IPR017475">
    <property type="entry name" value="EPS_sugar_tfrase"/>
</dbReference>
<feature type="transmembrane region" description="Helical" evidence="7">
    <location>
        <begin position="80"/>
        <end position="100"/>
    </location>
</feature>
<name>A0A6P0UFV6_9FLAO</name>
<dbReference type="PANTHER" id="PTHR30576">
    <property type="entry name" value="COLANIC BIOSYNTHESIS UDP-GLUCOSE LIPID CARRIER TRANSFERASE"/>
    <property type="match status" value="1"/>
</dbReference>
<keyword evidence="10" id="KW-1185">Reference proteome</keyword>
<feature type="transmembrane region" description="Helical" evidence="7">
    <location>
        <begin position="112"/>
        <end position="133"/>
    </location>
</feature>
<reference evidence="9 10" key="1">
    <citation type="submission" date="2020-01" db="EMBL/GenBank/DDBJ databases">
        <title>Leptobacterium flavescens.</title>
        <authorList>
            <person name="Wang G."/>
        </authorList>
    </citation>
    <scope>NUCLEOTIDE SEQUENCE [LARGE SCALE GENOMIC DNA]</scope>
    <source>
        <strain evidence="9 10">KCTC 22160</strain>
    </source>
</reference>
<dbReference type="Pfam" id="PF02397">
    <property type="entry name" value="Bac_transf"/>
    <property type="match status" value="1"/>
</dbReference>
<dbReference type="Proteomes" id="UP000468581">
    <property type="component" value="Unassembled WGS sequence"/>
</dbReference>
<evidence type="ECO:0000313" key="10">
    <source>
        <dbReference type="Proteomes" id="UP000468581"/>
    </source>
</evidence>
<evidence type="ECO:0000256" key="1">
    <source>
        <dbReference type="ARBA" id="ARBA00004141"/>
    </source>
</evidence>
<proteinExistence type="inferred from homology"/>
<feature type="transmembrane region" description="Helical" evidence="7">
    <location>
        <begin position="48"/>
        <end position="68"/>
    </location>
</feature>
<feature type="transmembrane region" description="Helical" evidence="7">
    <location>
        <begin position="279"/>
        <end position="301"/>
    </location>
</feature>
<accession>A0A6P0UFV6</accession>
<dbReference type="Gene3D" id="3.40.50.720">
    <property type="entry name" value="NAD(P)-binding Rossmann-like Domain"/>
    <property type="match status" value="1"/>
</dbReference>
<evidence type="ECO:0000256" key="2">
    <source>
        <dbReference type="ARBA" id="ARBA00006464"/>
    </source>
</evidence>
<comment type="similarity">
    <text evidence="2">Belongs to the bacterial sugar transferase family.</text>
</comment>